<keyword evidence="4" id="KW-1185">Reference proteome</keyword>
<feature type="domain" description="Xylose isomerase-like TIM barrel" evidence="1">
    <location>
        <begin position="31"/>
        <end position="247"/>
    </location>
</feature>
<keyword evidence="3" id="KW-0255">Endonuclease</keyword>
<organism evidence="2 4">
    <name type="scientific">Anaerococcus octavius</name>
    <dbReference type="NCBI Taxonomy" id="54007"/>
    <lineage>
        <taxon>Bacteria</taxon>
        <taxon>Bacillati</taxon>
        <taxon>Bacillota</taxon>
        <taxon>Tissierellia</taxon>
        <taxon>Tissierellales</taxon>
        <taxon>Peptoniphilaceae</taxon>
        <taxon>Anaerococcus</taxon>
    </lineage>
</organism>
<reference evidence="2 4" key="1">
    <citation type="submission" date="2017-12" db="EMBL/GenBank/DDBJ databases">
        <title>Phylogenetic diversity of female urinary microbiome.</title>
        <authorList>
            <person name="Thomas-White K."/>
            <person name="Wolfe A.J."/>
        </authorList>
    </citation>
    <scope>NUCLEOTIDE SEQUENCE [LARGE SCALE GENOMIC DNA]</scope>
    <source>
        <strain evidence="2 4">UMB0119</strain>
    </source>
</reference>
<dbReference type="EMBL" id="UFTA01000002">
    <property type="protein sequence ID" value="SUU93347.1"/>
    <property type="molecule type" value="Genomic_DNA"/>
</dbReference>
<keyword evidence="3" id="KW-0378">Hydrolase</keyword>
<keyword evidence="3" id="KW-0540">Nuclease</keyword>
<dbReference type="Proteomes" id="UP000234335">
    <property type="component" value="Unassembled WGS sequence"/>
</dbReference>
<dbReference type="Proteomes" id="UP000255124">
    <property type="component" value="Unassembled WGS sequence"/>
</dbReference>
<dbReference type="Pfam" id="PF01261">
    <property type="entry name" value="AP_endonuc_2"/>
    <property type="match status" value="1"/>
</dbReference>
<dbReference type="InterPro" id="IPR036237">
    <property type="entry name" value="Xyl_isomerase-like_sf"/>
</dbReference>
<keyword evidence="2" id="KW-0413">Isomerase</keyword>
<sequence length="256" mass="29879">MIYISTNMYKPESVMSVTKILDHFSKDEVGIELFIFNNSEDFIREVNENIDRLKEYSITFHGPYLQTDHSAPKGSDLYNRTIELYKQSLEFDKALKPKYIVFHTNNKIIEEKQEMIKNAFKNLDEIKGWSKTPLVIENAGVGKNSLFDEEEFIKAIQNREENTLIDIGHVKANGWDLENVIENLKDKIVSYHIHTNDGKHDQHLSVSEDYDELKSFVKLYKKYTPNADLVLEYNSTYEGKESLVVEDVKELLEDLK</sequence>
<proteinExistence type="predicted"/>
<protein>
    <submittedName>
        <fullName evidence="3">Apurinic endonuclease (APN1)</fullName>
    </submittedName>
    <submittedName>
        <fullName evidence="2">Sugar phosphate isomerase/epimerase</fullName>
    </submittedName>
</protein>
<evidence type="ECO:0000259" key="1">
    <source>
        <dbReference type="Pfam" id="PF01261"/>
    </source>
</evidence>
<gene>
    <name evidence="2" type="ORF">CYJ34_08275</name>
    <name evidence="3" type="ORF">NCTC9810_01703</name>
</gene>
<reference evidence="3 5" key="2">
    <citation type="submission" date="2018-06" db="EMBL/GenBank/DDBJ databases">
        <authorList>
            <consortium name="Pathogen Informatics"/>
            <person name="Doyle S."/>
        </authorList>
    </citation>
    <scope>NUCLEOTIDE SEQUENCE [LARGE SCALE GENOMIC DNA]</scope>
    <source>
        <strain evidence="3 5">NCTC9810</strain>
    </source>
</reference>
<dbReference type="InterPro" id="IPR013022">
    <property type="entry name" value="Xyl_isomerase-like_TIM-brl"/>
</dbReference>
<dbReference type="GO" id="GO:0004519">
    <property type="term" value="F:endonuclease activity"/>
    <property type="evidence" value="ECO:0007669"/>
    <property type="project" value="UniProtKB-KW"/>
</dbReference>
<dbReference type="OrthoDB" id="9801960at2"/>
<evidence type="ECO:0000313" key="2">
    <source>
        <dbReference type="EMBL" id="PKZ15273.1"/>
    </source>
</evidence>
<dbReference type="SUPFAM" id="SSF51658">
    <property type="entry name" value="Xylose isomerase-like"/>
    <property type="match status" value="1"/>
</dbReference>
<dbReference type="Gene3D" id="3.20.20.150">
    <property type="entry name" value="Divalent-metal-dependent TIM barrel enzymes"/>
    <property type="match status" value="1"/>
</dbReference>
<evidence type="ECO:0000313" key="3">
    <source>
        <dbReference type="EMBL" id="SUU93347.1"/>
    </source>
</evidence>
<name>A0A2I1M567_9FIRM</name>
<accession>A0A2I1M567</accession>
<dbReference type="EMBL" id="PKGS01000007">
    <property type="protein sequence ID" value="PKZ15273.1"/>
    <property type="molecule type" value="Genomic_DNA"/>
</dbReference>
<dbReference type="RefSeq" id="WP_101540806.1">
    <property type="nucleotide sequence ID" value="NZ_CALTZC010000034.1"/>
</dbReference>
<dbReference type="GO" id="GO:0016853">
    <property type="term" value="F:isomerase activity"/>
    <property type="evidence" value="ECO:0007669"/>
    <property type="project" value="UniProtKB-KW"/>
</dbReference>
<dbReference type="AlphaFoldDB" id="A0A2I1M567"/>
<evidence type="ECO:0000313" key="4">
    <source>
        <dbReference type="Proteomes" id="UP000234335"/>
    </source>
</evidence>
<evidence type="ECO:0000313" key="5">
    <source>
        <dbReference type="Proteomes" id="UP000255124"/>
    </source>
</evidence>